<sequence>MLDTFEQNNWILRLLKNYLISLNVLSLRSSSESRSTFFPPTPLGKWPSRSHQVLLSRVDSKMAAGAGLARTLPYLSGQADRGASAPSHVTHVCPRPQ</sequence>
<dbReference type="Proteomes" id="UP000886998">
    <property type="component" value="Unassembled WGS sequence"/>
</dbReference>
<keyword evidence="2" id="KW-1185">Reference proteome</keyword>
<comment type="caution">
    <text evidence="1">The sequence shown here is derived from an EMBL/GenBank/DDBJ whole genome shotgun (WGS) entry which is preliminary data.</text>
</comment>
<dbReference type="EMBL" id="BMAV01025363">
    <property type="protein sequence ID" value="GFS40932.1"/>
    <property type="molecule type" value="Genomic_DNA"/>
</dbReference>
<organism evidence="1 2">
    <name type="scientific">Trichonephila inaurata madagascariensis</name>
    <dbReference type="NCBI Taxonomy" id="2747483"/>
    <lineage>
        <taxon>Eukaryota</taxon>
        <taxon>Metazoa</taxon>
        <taxon>Ecdysozoa</taxon>
        <taxon>Arthropoda</taxon>
        <taxon>Chelicerata</taxon>
        <taxon>Arachnida</taxon>
        <taxon>Araneae</taxon>
        <taxon>Araneomorphae</taxon>
        <taxon>Entelegynae</taxon>
        <taxon>Araneoidea</taxon>
        <taxon>Nephilidae</taxon>
        <taxon>Trichonephila</taxon>
        <taxon>Trichonephila inaurata</taxon>
    </lineage>
</organism>
<accession>A0A8X6IDV1</accession>
<dbReference type="AlphaFoldDB" id="A0A8X6IDV1"/>
<evidence type="ECO:0000313" key="1">
    <source>
        <dbReference type="EMBL" id="GFS40932.1"/>
    </source>
</evidence>
<gene>
    <name evidence="1" type="ORF">TNIN_187131</name>
</gene>
<evidence type="ECO:0000313" key="2">
    <source>
        <dbReference type="Proteomes" id="UP000886998"/>
    </source>
</evidence>
<protein>
    <submittedName>
        <fullName evidence="1">Uncharacterized protein</fullName>
    </submittedName>
</protein>
<reference evidence="1" key="1">
    <citation type="submission" date="2020-08" db="EMBL/GenBank/DDBJ databases">
        <title>Multicomponent nature underlies the extraordinary mechanical properties of spider dragline silk.</title>
        <authorList>
            <person name="Kono N."/>
            <person name="Nakamura H."/>
            <person name="Mori M."/>
            <person name="Yoshida Y."/>
            <person name="Ohtoshi R."/>
            <person name="Malay A.D."/>
            <person name="Moran D.A.P."/>
            <person name="Tomita M."/>
            <person name="Numata K."/>
            <person name="Arakawa K."/>
        </authorList>
    </citation>
    <scope>NUCLEOTIDE SEQUENCE</scope>
</reference>
<name>A0A8X6IDV1_9ARAC</name>
<proteinExistence type="predicted"/>